<dbReference type="Pfam" id="PF02492">
    <property type="entry name" value="cobW"/>
    <property type="match status" value="1"/>
</dbReference>
<feature type="domain" description="CobW/HypB/UreG nucleotide-binding" evidence="1">
    <location>
        <begin position="6"/>
        <end position="184"/>
    </location>
</feature>
<reference evidence="2 3" key="1">
    <citation type="journal article" date="2021" name="ISME Commun">
        <title>Automated analysis of genomic sequences facilitates high-throughput and comprehensive description of bacteria.</title>
        <authorList>
            <person name="Hitch T.C.A."/>
        </authorList>
    </citation>
    <scope>NUCLEOTIDE SEQUENCE [LARGE SCALE GENOMIC DNA]</scope>
    <source>
        <strain evidence="2 3">Sanger_18</strain>
    </source>
</reference>
<dbReference type="SUPFAM" id="SSF52540">
    <property type="entry name" value="P-loop containing nucleoside triphosphate hydrolases"/>
    <property type="match status" value="1"/>
</dbReference>
<sequence>MITIDLITGFLGSGKTTFIKKYARYLMDQGLKIGILENDFGAVNVDMLLLQELLGEQCDLEMVSGGCDKDCHIRRFKTKLIAMGMSGYDRVIVEPSGIFDVDEFFDSLREDPLDQWYEIGNVITIVDALLNLRLSEESDYLLASEVADAGKVIISHADEADPWQIDGTVQHLNQALAKIKCKRQLTNEDVIAENMEQLSEKALDAVFHCGYRLESYCKLDAGDYRGFDSVYFMNAEISEEKLKEAAVKILLDPACGNVFRIKGFIRKGSGWLQLNATRSVVELRPIGTGQEVLIVIGENLKAEVISDIFGAKPAV</sequence>
<evidence type="ECO:0000259" key="1">
    <source>
        <dbReference type="Pfam" id="PF02492"/>
    </source>
</evidence>
<name>A0ABT2T5F8_9FIRM</name>
<protein>
    <submittedName>
        <fullName evidence="2">GTPase (G3E family)</fullName>
    </submittedName>
</protein>
<dbReference type="InterPro" id="IPR027417">
    <property type="entry name" value="P-loop_NTPase"/>
</dbReference>
<dbReference type="RefSeq" id="WP_262575552.1">
    <property type="nucleotide sequence ID" value="NZ_JAOQKJ010000013.1"/>
</dbReference>
<dbReference type="Gene3D" id="3.40.50.300">
    <property type="entry name" value="P-loop containing nucleotide triphosphate hydrolases"/>
    <property type="match status" value="1"/>
</dbReference>
<dbReference type="PANTHER" id="PTHR13748">
    <property type="entry name" value="COBW-RELATED"/>
    <property type="match status" value="1"/>
</dbReference>
<dbReference type="Proteomes" id="UP001652432">
    <property type="component" value="Unassembled WGS sequence"/>
</dbReference>
<dbReference type="InterPro" id="IPR051316">
    <property type="entry name" value="Zinc-reg_GTPase_activator"/>
</dbReference>
<evidence type="ECO:0000313" key="3">
    <source>
        <dbReference type="Proteomes" id="UP001652432"/>
    </source>
</evidence>
<dbReference type="PANTHER" id="PTHR13748:SF62">
    <property type="entry name" value="COBW DOMAIN-CONTAINING PROTEIN"/>
    <property type="match status" value="1"/>
</dbReference>
<gene>
    <name evidence="2" type="ORF">OCV77_13570</name>
</gene>
<proteinExistence type="predicted"/>
<evidence type="ECO:0000313" key="2">
    <source>
        <dbReference type="EMBL" id="MCU6745501.1"/>
    </source>
</evidence>
<dbReference type="EMBL" id="JAOQKJ010000013">
    <property type="protein sequence ID" value="MCU6745501.1"/>
    <property type="molecule type" value="Genomic_DNA"/>
</dbReference>
<keyword evidence="3" id="KW-1185">Reference proteome</keyword>
<dbReference type="InterPro" id="IPR003495">
    <property type="entry name" value="CobW/HypB/UreG_nucleotide-bd"/>
</dbReference>
<accession>A0ABT2T5F8</accession>
<comment type="caution">
    <text evidence="2">The sequence shown here is derived from an EMBL/GenBank/DDBJ whole genome shotgun (WGS) entry which is preliminary data.</text>
</comment>
<organism evidence="2 3">
    <name type="scientific">Suilimivivens aceti</name>
    <dbReference type="NCBI Taxonomy" id="2981774"/>
    <lineage>
        <taxon>Bacteria</taxon>
        <taxon>Bacillati</taxon>
        <taxon>Bacillota</taxon>
        <taxon>Clostridia</taxon>
        <taxon>Lachnospirales</taxon>
        <taxon>Lachnospiraceae</taxon>
        <taxon>Suilimivivens</taxon>
    </lineage>
</organism>